<accession>A0A381PSD3</accession>
<name>A0A381PSD3_9ZZZZ</name>
<evidence type="ECO:0000256" key="1">
    <source>
        <dbReference type="SAM" id="MobiDB-lite"/>
    </source>
</evidence>
<proteinExistence type="predicted"/>
<gene>
    <name evidence="2" type="ORF">METZ01_LOCUS22408</name>
</gene>
<sequence>MCEENEYLDNPNNHDEEQDLSGSLVLRARGNY</sequence>
<organism evidence="2">
    <name type="scientific">marine metagenome</name>
    <dbReference type="NCBI Taxonomy" id="408172"/>
    <lineage>
        <taxon>unclassified sequences</taxon>
        <taxon>metagenomes</taxon>
        <taxon>ecological metagenomes</taxon>
    </lineage>
</organism>
<dbReference type="EMBL" id="UINC01001065">
    <property type="protein sequence ID" value="SUZ69554.1"/>
    <property type="molecule type" value="Genomic_DNA"/>
</dbReference>
<reference evidence="2" key="1">
    <citation type="submission" date="2018-05" db="EMBL/GenBank/DDBJ databases">
        <authorList>
            <person name="Lanie J.A."/>
            <person name="Ng W.-L."/>
            <person name="Kazmierczak K.M."/>
            <person name="Andrzejewski T.M."/>
            <person name="Davidsen T.M."/>
            <person name="Wayne K.J."/>
            <person name="Tettelin H."/>
            <person name="Glass J.I."/>
            <person name="Rusch D."/>
            <person name="Podicherti R."/>
            <person name="Tsui H.-C.T."/>
            <person name="Winkler M.E."/>
        </authorList>
    </citation>
    <scope>NUCLEOTIDE SEQUENCE</scope>
</reference>
<feature type="region of interest" description="Disordered" evidence="1">
    <location>
        <begin position="1"/>
        <end position="32"/>
    </location>
</feature>
<evidence type="ECO:0000313" key="2">
    <source>
        <dbReference type="EMBL" id="SUZ69554.1"/>
    </source>
</evidence>
<protein>
    <submittedName>
        <fullName evidence="2">Uncharacterized protein</fullName>
    </submittedName>
</protein>
<dbReference type="AlphaFoldDB" id="A0A381PSD3"/>